<accession>A0A291GYY7</accession>
<feature type="transmembrane region" description="Helical" evidence="1">
    <location>
        <begin position="49"/>
        <end position="70"/>
    </location>
</feature>
<evidence type="ECO:0000256" key="1">
    <source>
        <dbReference type="SAM" id="Phobius"/>
    </source>
</evidence>
<evidence type="ECO:0000313" key="3">
    <source>
        <dbReference type="Proteomes" id="UP000217889"/>
    </source>
</evidence>
<dbReference type="AlphaFoldDB" id="A0A291GYY7"/>
<organism evidence="2 3">
    <name type="scientific">Brachybacterium ginsengisoli</name>
    <dbReference type="NCBI Taxonomy" id="1331682"/>
    <lineage>
        <taxon>Bacteria</taxon>
        <taxon>Bacillati</taxon>
        <taxon>Actinomycetota</taxon>
        <taxon>Actinomycetes</taxon>
        <taxon>Micrococcales</taxon>
        <taxon>Dermabacteraceae</taxon>
        <taxon>Brachybacterium</taxon>
    </lineage>
</organism>
<sequence>MATTHHSTAPLQLRRGKPAVGHPALFALLLAIASVGMLLLLVAGPSLALPVAIGSAAALIVLVVLTWVVAGPRL</sequence>
<reference evidence="2 3" key="1">
    <citation type="journal article" date="2014" name="Int. J. Syst. Evol. Microbiol.">
        <title>Brachybacterium ginsengisoli sp. nov., isolated from soil of a ginseng field.</title>
        <authorList>
            <person name="Hoang V.A."/>
            <person name="Kim Y.J."/>
            <person name="Nguyen N.L."/>
            <person name="Yang D.C."/>
        </authorList>
    </citation>
    <scope>NUCLEOTIDE SEQUENCE [LARGE SCALE GENOMIC DNA]</scope>
    <source>
        <strain evidence="2 3">DCY80</strain>
    </source>
</reference>
<keyword evidence="1" id="KW-1133">Transmembrane helix</keyword>
<gene>
    <name evidence="2" type="ORF">CFK41_12015</name>
</gene>
<protein>
    <submittedName>
        <fullName evidence="2">Uncharacterized protein</fullName>
    </submittedName>
</protein>
<dbReference type="RefSeq" id="WP_096799874.1">
    <property type="nucleotide sequence ID" value="NZ_CP023564.1"/>
</dbReference>
<keyword evidence="1" id="KW-0812">Transmembrane</keyword>
<name>A0A291GYY7_9MICO</name>
<keyword evidence="3" id="KW-1185">Reference proteome</keyword>
<dbReference type="Proteomes" id="UP000217889">
    <property type="component" value="Chromosome"/>
</dbReference>
<proteinExistence type="predicted"/>
<evidence type="ECO:0000313" key="2">
    <source>
        <dbReference type="EMBL" id="ATG55413.1"/>
    </source>
</evidence>
<dbReference type="KEGG" id="bgg:CFK41_12015"/>
<feature type="transmembrane region" description="Helical" evidence="1">
    <location>
        <begin position="24"/>
        <end position="43"/>
    </location>
</feature>
<keyword evidence="1" id="KW-0472">Membrane</keyword>
<dbReference type="EMBL" id="CP023564">
    <property type="protein sequence ID" value="ATG55413.1"/>
    <property type="molecule type" value="Genomic_DNA"/>
</dbReference>